<name>A0A6P3Y9P9_DINQU</name>
<dbReference type="Pfam" id="PF17039">
    <property type="entry name" value="Glyco_tran_10_N"/>
    <property type="match status" value="1"/>
</dbReference>
<comment type="pathway">
    <text evidence="2">Protein modification; protein glycosylation.</text>
</comment>
<dbReference type="InterPro" id="IPR001503">
    <property type="entry name" value="Glyco_trans_10"/>
</dbReference>
<evidence type="ECO:0000256" key="7">
    <source>
        <dbReference type="ARBA" id="ARBA00022968"/>
    </source>
</evidence>
<keyword evidence="6 11" id="KW-0812">Transmembrane</keyword>
<evidence type="ECO:0000256" key="8">
    <source>
        <dbReference type="ARBA" id="ARBA00022989"/>
    </source>
</evidence>
<proteinExistence type="inferred from homology"/>
<keyword evidence="9" id="KW-0472">Membrane</keyword>
<dbReference type="GO" id="GO:0032580">
    <property type="term" value="C:Golgi cisterna membrane"/>
    <property type="evidence" value="ECO:0007669"/>
    <property type="project" value="UniProtKB-SubCell"/>
</dbReference>
<keyword evidence="4 11" id="KW-0328">Glycosyltransferase</keyword>
<keyword evidence="5 11" id="KW-0808">Transferase</keyword>
<comment type="subcellular location">
    <subcellularLocation>
        <location evidence="1 11">Golgi apparatus</location>
        <location evidence="1 11">Golgi stack membrane</location>
        <topology evidence="1 11">Single-pass type II membrane protein</topology>
    </subcellularLocation>
</comment>
<dbReference type="AlphaFoldDB" id="A0A6P3Y9P9"/>
<accession>A0A6P3Y9P9</accession>
<organism evidence="14 15">
    <name type="scientific">Dinoponera quadriceps</name>
    <name type="common">South American ant</name>
    <dbReference type="NCBI Taxonomy" id="609295"/>
    <lineage>
        <taxon>Eukaryota</taxon>
        <taxon>Metazoa</taxon>
        <taxon>Ecdysozoa</taxon>
        <taxon>Arthropoda</taxon>
        <taxon>Hexapoda</taxon>
        <taxon>Insecta</taxon>
        <taxon>Pterygota</taxon>
        <taxon>Neoptera</taxon>
        <taxon>Endopterygota</taxon>
        <taxon>Hymenoptera</taxon>
        <taxon>Apocrita</taxon>
        <taxon>Aculeata</taxon>
        <taxon>Formicoidea</taxon>
        <taxon>Formicidae</taxon>
        <taxon>Ponerinae</taxon>
        <taxon>Ponerini</taxon>
        <taxon>Dinoponera</taxon>
    </lineage>
</organism>
<evidence type="ECO:0000259" key="13">
    <source>
        <dbReference type="Pfam" id="PF17039"/>
    </source>
</evidence>
<dbReference type="PANTHER" id="PTHR11929:SF145">
    <property type="entry name" value="ALPHA-(1,3)-FUCOSYLTRANSFERASE FUT-1"/>
    <property type="match status" value="1"/>
</dbReference>
<evidence type="ECO:0000313" key="15">
    <source>
        <dbReference type="RefSeq" id="XP_014487751.1"/>
    </source>
</evidence>
<keyword evidence="10" id="KW-0325">Glycoprotein</keyword>
<feature type="domain" description="Fucosyltransferase N-terminal" evidence="13">
    <location>
        <begin position="4"/>
        <end position="41"/>
    </location>
</feature>
<dbReference type="UniPathway" id="UPA00378"/>
<sequence length="188" mass="21579">MLMDESPMNCLSSSKETLDYDGLFNWTMTYRMNSDVPIPYGRTIRKASSLQSSLWEVNLMDSKTKLLAVMISHCGGRNQRMDYIKALKPLLRDHLDIIGGCISGNSTICPRHFHKDCSVLSSYKFYLSFENSDCREYMTEKVFWNAFHKHAVPIIMGAPLEDCRRLLPPGSYLHRIQALLSHLRGPEL</sequence>
<dbReference type="Gene3D" id="3.40.50.11660">
    <property type="entry name" value="Glycosyl transferase family 10, C-terminal domain"/>
    <property type="match status" value="1"/>
</dbReference>
<evidence type="ECO:0000256" key="10">
    <source>
        <dbReference type="ARBA" id="ARBA00023180"/>
    </source>
</evidence>
<dbReference type="Pfam" id="PF00852">
    <property type="entry name" value="Glyco_transf_10"/>
    <property type="match status" value="1"/>
</dbReference>
<dbReference type="InterPro" id="IPR055270">
    <property type="entry name" value="Glyco_tran_10_C"/>
</dbReference>
<dbReference type="KEGG" id="dqu:106751387"/>
<evidence type="ECO:0000256" key="4">
    <source>
        <dbReference type="ARBA" id="ARBA00022676"/>
    </source>
</evidence>
<evidence type="ECO:0000256" key="1">
    <source>
        <dbReference type="ARBA" id="ARBA00004447"/>
    </source>
</evidence>
<feature type="domain" description="Fucosyltransferase C-terminal" evidence="12">
    <location>
        <begin position="61"/>
        <end position="174"/>
    </location>
</feature>
<dbReference type="Proteomes" id="UP000515204">
    <property type="component" value="Unplaced"/>
</dbReference>
<evidence type="ECO:0000256" key="6">
    <source>
        <dbReference type="ARBA" id="ARBA00022692"/>
    </source>
</evidence>
<gene>
    <name evidence="15" type="primary">LOC106751387</name>
</gene>
<keyword evidence="11" id="KW-0333">Golgi apparatus</keyword>
<dbReference type="RefSeq" id="XP_014487751.1">
    <property type="nucleotide sequence ID" value="XM_014632265.1"/>
</dbReference>
<dbReference type="OrthoDB" id="427096at2759"/>
<dbReference type="GO" id="GO:0046920">
    <property type="term" value="F:alpha-(1-&gt;3)-fucosyltransferase activity"/>
    <property type="evidence" value="ECO:0007669"/>
    <property type="project" value="TreeGrafter"/>
</dbReference>
<comment type="similarity">
    <text evidence="3 11">Belongs to the glycosyltransferase 10 family.</text>
</comment>
<keyword evidence="14" id="KW-1185">Reference proteome</keyword>
<dbReference type="SUPFAM" id="SSF53756">
    <property type="entry name" value="UDP-Glycosyltransferase/glycogen phosphorylase"/>
    <property type="match status" value="1"/>
</dbReference>
<evidence type="ECO:0000256" key="9">
    <source>
        <dbReference type="ARBA" id="ARBA00023136"/>
    </source>
</evidence>
<evidence type="ECO:0000256" key="3">
    <source>
        <dbReference type="ARBA" id="ARBA00008919"/>
    </source>
</evidence>
<keyword evidence="7" id="KW-0735">Signal-anchor</keyword>
<evidence type="ECO:0000313" key="14">
    <source>
        <dbReference type="Proteomes" id="UP000515204"/>
    </source>
</evidence>
<keyword evidence="8" id="KW-1133">Transmembrane helix</keyword>
<evidence type="ECO:0000256" key="5">
    <source>
        <dbReference type="ARBA" id="ARBA00022679"/>
    </source>
</evidence>
<evidence type="ECO:0000256" key="11">
    <source>
        <dbReference type="RuleBase" id="RU003832"/>
    </source>
</evidence>
<dbReference type="InterPro" id="IPR038577">
    <property type="entry name" value="GT10-like_C_sf"/>
</dbReference>
<dbReference type="PANTHER" id="PTHR11929">
    <property type="entry name" value="ALPHA- 1,3 -FUCOSYLTRANSFERASE"/>
    <property type="match status" value="1"/>
</dbReference>
<evidence type="ECO:0000259" key="12">
    <source>
        <dbReference type="Pfam" id="PF00852"/>
    </source>
</evidence>
<evidence type="ECO:0000256" key="2">
    <source>
        <dbReference type="ARBA" id="ARBA00004922"/>
    </source>
</evidence>
<dbReference type="EC" id="2.4.1.-" evidence="11"/>
<protein>
    <recommendedName>
        <fullName evidence="11">Fucosyltransferase</fullName>
        <ecNumber evidence="11">2.4.1.-</ecNumber>
    </recommendedName>
</protein>
<reference evidence="15" key="1">
    <citation type="submission" date="2025-08" db="UniProtKB">
        <authorList>
            <consortium name="RefSeq"/>
        </authorList>
    </citation>
    <scope>IDENTIFICATION</scope>
</reference>
<dbReference type="InterPro" id="IPR031481">
    <property type="entry name" value="Glyco_tran_10_N"/>
</dbReference>
<dbReference type="GeneID" id="106751387"/>